<organism evidence="2 3">
    <name type="scientific">Spirosoma liriopis</name>
    <dbReference type="NCBI Taxonomy" id="2937440"/>
    <lineage>
        <taxon>Bacteria</taxon>
        <taxon>Pseudomonadati</taxon>
        <taxon>Bacteroidota</taxon>
        <taxon>Cytophagia</taxon>
        <taxon>Cytophagales</taxon>
        <taxon>Cytophagaceae</taxon>
        <taxon>Spirosoma</taxon>
    </lineage>
</organism>
<dbReference type="Proteomes" id="UP001202180">
    <property type="component" value="Unassembled WGS sequence"/>
</dbReference>
<dbReference type="GO" id="GO:0008168">
    <property type="term" value="F:methyltransferase activity"/>
    <property type="evidence" value="ECO:0007669"/>
    <property type="project" value="UniProtKB-KW"/>
</dbReference>
<dbReference type="Pfam" id="PF08241">
    <property type="entry name" value="Methyltransf_11"/>
    <property type="match status" value="1"/>
</dbReference>
<dbReference type="RefSeq" id="WP_232559535.1">
    <property type="nucleotide sequence ID" value="NZ_JALPRF010000001.1"/>
</dbReference>
<evidence type="ECO:0000313" key="2">
    <source>
        <dbReference type="EMBL" id="MCK8490964.1"/>
    </source>
</evidence>
<protein>
    <submittedName>
        <fullName evidence="2">Class I SAM-dependent methyltransferase</fullName>
    </submittedName>
</protein>
<keyword evidence="2" id="KW-0808">Transferase</keyword>
<proteinExistence type="predicted"/>
<evidence type="ECO:0000259" key="1">
    <source>
        <dbReference type="Pfam" id="PF08241"/>
    </source>
</evidence>
<dbReference type="PANTHER" id="PTHR43861">
    <property type="entry name" value="TRANS-ACONITATE 2-METHYLTRANSFERASE-RELATED"/>
    <property type="match status" value="1"/>
</dbReference>
<dbReference type="GO" id="GO:0032259">
    <property type="term" value="P:methylation"/>
    <property type="evidence" value="ECO:0007669"/>
    <property type="project" value="UniProtKB-KW"/>
</dbReference>
<dbReference type="Gene3D" id="3.40.50.150">
    <property type="entry name" value="Vaccinia Virus protein VP39"/>
    <property type="match status" value="1"/>
</dbReference>
<gene>
    <name evidence="2" type="ORF">M0L20_03815</name>
</gene>
<dbReference type="CDD" id="cd02440">
    <property type="entry name" value="AdoMet_MTases"/>
    <property type="match status" value="1"/>
</dbReference>
<comment type="caution">
    <text evidence="2">The sequence shown here is derived from an EMBL/GenBank/DDBJ whole genome shotgun (WGS) entry which is preliminary data.</text>
</comment>
<sequence length="264" mass="30530">MKETLRAIKQNVKETYLMTSQVYYNIAGSDVECNICHYKANKLTSDSWHLYCICPNCYSTVRHRLLVASLSLLNNFSFEKIIDGKNVLHFAPEKKLEKMIRSRASLYKTADFFTEGYSYKNIDFNLDISNMKTVADQSYDCVIACDVLEHVPDHIKAIQEVYRVLKPGGYCIFTVPQKDGLDVTQEDLTITDPKERERIFGQYDHLRIYGNDFVDILANCGFDVTAVNEEYFDKDTVHKYVLFPPVLSQNPLATNYRKVFFGKK</sequence>
<keyword evidence="3" id="KW-1185">Reference proteome</keyword>
<evidence type="ECO:0000313" key="3">
    <source>
        <dbReference type="Proteomes" id="UP001202180"/>
    </source>
</evidence>
<reference evidence="2 3" key="1">
    <citation type="submission" date="2022-04" db="EMBL/GenBank/DDBJ databases">
        <title>Spirosoma sp. strain RP8 genome sequencing and assembly.</title>
        <authorList>
            <person name="Jung Y."/>
        </authorList>
    </citation>
    <scope>NUCLEOTIDE SEQUENCE [LARGE SCALE GENOMIC DNA]</scope>
    <source>
        <strain evidence="2 3">RP8</strain>
    </source>
</reference>
<keyword evidence="2" id="KW-0489">Methyltransferase</keyword>
<dbReference type="InterPro" id="IPR029063">
    <property type="entry name" value="SAM-dependent_MTases_sf"/>
</dbReference>
<accession>A0ABT0HFP0</accession>
<feature type="domain" description="Methyltransferase type 11" evidence="1">
    <location>
        <begin position="125"/>
        <end position="173"/>
    </location>
</feature>
<dbReference type="InterPro" id="IPR013216">
    <property type="entry name" value="Methyltransf_11"/>
</dbReference>
<dbReference type="EMBL" id="JALPRF010000001">
    <property type="protein sequence ID" value="MCK8490964.1"/>
    <property type="molecule type" value="Genomic_DNA"/>
</dbReference>
<name>A0ABT0HFP0_9BACT</name>
<dbReference type="SUPFAM" id="SSF53335">
    <property type="entry name" value="S-adenosyl-L-methionine-dependent methyltransferases"/>
    <property type="match status" value="1"/>
</dbReference>